<dbReference type="HAMAP" id="MF_00255">
    <property type="entry name" value="Gly_tRNA_synth_beta"/>
    <property type="match status" value="1"/>
</dbReference>
<proteinExistence type="inferred from homology"/>
<dbReference type="GO" id="GO:0004820">
    <property type="term" value="F:glycine-tRNA ligase activity"/>
    <property type="evidence" value="ECO:0007669"/>
    <property type="project" value="UniProtKB-UniRule"/>
</dbReference>
<dbReference type="GO" id="GO:0005524">
    <property type="term" value="F:ATP binding"/>
    <property type="evidence" value="ECO:0007669"/>
    <property type="project" value="UniProtKB-UniRule"/>
</dbReference>
<evidence type="ECO:0000313" key="9">
    <source>
        <dbReference type="EMBL" id="XDU67837.1"/>
    </source>
</evidence>
<accession>A0AB39VJB8</accession>
<dbReference type="KEGG" id="lrug:AB8B22_09880"/>
<comment type="subcellular location">
    <subcellularLocation>
        <location evidence="8">Cytoplasm</location>
    </subcellularLocation>
</comment>
<gene>
    <name evidence="8 9" type="primary">glyS</name>
    <name evidence="9" type="ORF">AB8B22_09880</name>
</gene>
<keyword evidence="3 8" id="KW-0547">Nucleotide-binding</keyword>
<dbReference type="PRINTS" id="PR01045">
    <property type="entry name" value="TRNASYNTHGB"/>
</dbReference>
<comment type="similarity">
    <text evidence="1 8">Belongs to the class-II aminoacyl-tRNA synthetase family.</text>
</comment>
<comment type="subunit">
    <text evidence="8">Tetramer of two alpha and two beta subunits.</text>
</comment>
<evidence type="ECO:0000256" key="2">
    <source>
        <dbReference type="ARBA" id="ARBA00022598"/>
    </source>
</evidence>
<dbReference type="AlphaFoldDB" id="A0AB39VJB8"/>
<reference evidence="9" key="1">
    <citation type="submission" date="2024-07" db="EMBL/GenBank/DDBJ databases">
        <authorList>
            <person name="Li X.-J."/>
            <person name="Wang X."/>
        </authorList>
    </citation>
    <scope>NUCLEOTIDE SEQUENCE</scope>
    <source>
        <strain evidence="9">HSP-334</strain>
    </source>
</reference>
<comment type="catalytic activity">
    <reaction evidence="7 8">
        <text>tRNA(Gly) + glycine + ATP = glycyl-tRNA(Gly) + AMP + diphosphate</text>
        <dbReference type="Rhea" id="RHEA:16013"/>
        <dbReference type="Rhea" id="RHEA-COMP:9664"/>
        <dbReference type="Rhea" id="RHEA-COMP:9683"/>
        <dbReference type="ChEBI" id="CHEBI:30616"/>
        <dbReference type="ChEBI" id="CHEBI:33019"/>
        <dbReference type="ChEBI" id="CHEBI:57305"/>
        <dbReference type="ChEBI" id="CHEBI:78442"/>
        <dbReference type="ChEBI" id="CHEBI:78522"/>
        <dbReference type="ChEBI" id="CHEBI:456215"/>
        <dbReference type="EC" id="6.1.1.14"/>
    </reaction>
</comment>
<keyword evidence="5 8" id="KW-0648">Protein biosynthesis</keyword>
<dbReference type="EC" id="6.1.1.14" evidence="8"/>
<sequence length="676" mass="77092">MNFLFEIGLEELPSRYVDEAESNLKKIAEKELKEERIAFSGIESFSTPRRVAIIVKDIAEKQADLDKKSVGPSVEIAYKDGALTKAGEGFIKSQGATPDDVKIIENEKGKYISIEKFIAGKPTKEVLPEILSNVIKKIEFEKSMKWSDRTFRFARPIKWFVTLLGTEVLPFEFEGLKGGKKTRGMRYFAPQDVEISNPDEYVSKLRKNSVIARKAERKAEILKSIKENCENDGDVAIINNYLLEEVVNLVEYPFAIKGEFNADYLDLPEDIITITMETHQRYFPVKDANGRLTNKFIVIRNAPEYSEVVKKGNEKVIEPRLADAKFFFDEDLKGKFADNVEKLKEVTFQKDMGTIYEKIQRSKKIAEYLADELGYGAKKKNILRTVELSKADLVSNVIAEKEFTKLQGFMGSVYAEKQGEDKEVALGIFEHYLPRYQNDILPTTIEGALAGIADKIDTVVGCYSVGLKPTSSKDPYALRRAVQGIVQVALDSKLELNYEKLVEKAYEIFAADKKVLDKNVVKNVVELFKQRLSNVLGEKYSKDLISYEINLENNIVKLNDRLSVLLELSKTENFETLINLLKRVKNIVKDNKDEIKISENLFEKNEEKAIFNLGNKLELLENKEFANYIQVLLNNANVINNYFDNVIINTDDETIKNNRVSTLKKLEKSIDKMINI</sequence>
<dbReference type="PROSITE" id="PS50861">
    <property type="entry name" value="AA_TRNA_LIGASE_II_GLYAB"/>
    <property type="match status" value="1"/>
</dbReference>
<dbReference type="Pfam" id="PF02092">
    <property type="entry name" value="tRNA_synt_2f"/>
    <property type="match status" value="1"/>
</dbReference>
<evidence type="ECO:0000256" key="8">
    <source>
        <dbReference type="HAMAP-Rule" id="MF_00255"/>
    </source>
</evidence>
<dbReference type="RefSeq" id="WP_094080767.1">
    <property type="nucleotide sequence ID" value="NZ_CP165644.1"/>
</dbReference>
<evidence type="ECO:0000256" key="7">
    <source>
        <dbReference type="ARBA" id="ARBA00047937"/>
    </source>
</evidence>
<protein>
    <recommendedName>
        <fullName evidence="8">Glycine--tRNA ligase beta subunit</fullName>
        <ecNumber evidence="8">6.1.1.14</ecNumber>
    </recommendedName>
    <alternativeName>
        <fullName evidence="8">Glycyl-tRNA synthetase beta subunit</fullName>
        <shortName evidence="8">GlyRS</shortName>
    </alternativeName>
</protein>
<dbReference type="NCBIfam" id="TIGR00211">
    <property type="entry name" value="glyS"/>
    <property type="match status" value="1"/>
</dbReference>
<evidence type="ECO:0000256" key="5">
    <source>
        <dbReference type="ARBA" id="ARBA00022917"/>
    </source>
</evidence>
<name>A0AB39VJB8_9FUSO</name>
<keyword evidence="8" id="KW-0963">Cytoplasm</keyword>
<keyword evidence="2 8" id="KW-0436">Ligase</keyword>
<dbReference type="InterPro" id="IPR006194">
    <property type="entry name" value="Gly-tRNA-synth_heterodimer"/>
</dbReference>
<dbReference type="GO" id="GO:0005829">
    <property type="term" value="C:cytosol"/>
    <property type="evidence" value="ECO:0007669"/>
    <property type="project" value="TreeGrafter"/>
</dbReference>
<dbReference type="PANTHER" id="PTHR30075">
    <property type="entry name" value="GLYCYL-TRNA SYNTHETASE"/>
    <property type="match status" value="1"/>
</dbReference>
<evidence type="ECO:0000256" key="4">
    <source>
        <dbReference type="ARBA" id="ARBA00022840"/>
    </source>
</evidence>
<dbReference type="SUPFAM" id="SSF109604">
    <property type="entry name" value="HD-domain/PDEase-like"/>
    <property type="match status" value="1"/>
</dbReference>
<keyword evidence="6 8" id="KW-0030">Aminoacyl-tRNA synthetase</keyword>
<evidence type="ECO:0000256" key="3">
    <source>
        <dbReference type="ARBA" id="ARBA00022741"/>
    </source>
</evidence>
<dbReference type="InterPro" id="IPR015944">
    <property type="entry name" value="Gly-tRNA-synth_bsu"/>
</dbReference>
<keyword evidence="4 8" id="KW-0067">ATP-binding</keyword>
<dbReference type="PANTHER" id="PTHR30075:SF2">
    <property type="entry name" value="GLYCINE--TRNA LIGASE, CHLOROPLASTIC_MITOCHONDRIAL 2"/>
    <property type="match status" value="1"/>
</dbReference>
<evidence type="ECO:0000256" key="1">
    <source>
        <dbReference type="ARBA" id="ARBA00008226"/>
    </source>
</evidence>
<organism evidence="9">
    <name type="scientific">Leptotrichia rugosa</name>
    <dbReference type="NCBI Taxonomy" id="3239302"/>
    <lineage>
        <taxon>Bacteria</taxon>
        <taxon>Fusobacteriati</taxon>
        <taxon>Fusobacteriota</taxon>
        <taxon>Fusobacteriia</taxon>
        <taxon>Fusobacteriales</taxon>
        <taxon>Leptotrichiaceae</taxon>
        <taxon>Leptotrichia</taxon>
    </lineage>
</organism>
<evidence type="ECO:0000256" key="6">
    <source>
        <dbReference type="ARBA" id="ARBA00023146"/>
    </source>
</evidence>
<dbReference type="EMBL" id="CP165644">
    <property type="protein sequence ID" value="XDU67837.1"/>
    <property type="molecule type" value="Genomic_DNA"/>
</dbReference>
<dbReference type="GO" id="GO:0006426">
    <property type="term" value="P:glycyl-tRNA aminoacylation"/>
    <property type="evidence" value="ECO:0007669"/>
    <property type="project" value="UniProtKB-UniRule"/>
</dbReference>